<evidence type="ECO:0000259" key="8">
    <source>
        <dbReference type="Pfam" id="PF00534"/>
    </source>
</evidence>
<keyword evidence="5 12" id="KW-0808">Transferase</keyword>
<dbReference type="InterPro" id="IPR056736">
    <property type="entry name" value="SUS_EPBD"/>
</dbReference>
<dbReference type="GO" id="GO:0005985">
    <property type="term" value="P:sucrose metabolic process"/>
    <property type="evidence" value="ECO:0007669"/>
    <property type="project" value="UniProtKB-UniRule"/>
</dbReference>
<evidence type="ECO:0000256" key="3">
    <source>
        <dbReference type="ARBA" id="ARBA00020955"/>
    </source>
</evidence>
<gene>
    <name evidence="12" type="ORF">EC580_08735</name>
</gene>
<evidence type="ECO:0000259" key="9">
    <source>
        <dbReference type="Pfam" id="PF00862"/>
    </source>
</evidence>
<dbReference type="OrthoDB" id="433681at2"/>
<evidence type="ECO:0000256" key="7">
    <source>
        <dbReference type="NCBIfam" id="TIGR02470"/>
    </source>
</evidence>
<evidence type="ECO:0000256" key="4">
    <source>
        <dbReference type="ARBA" id="ARBA00022676"/>
    </source>
</evidence>
<organism evidence="12">
    <name type="scientific">Acidithiobacillus sulfuriphilus</name>
    <dbReference type="NCBI Taxonomy" id="1867749"/>
    <lineage>
        <taxon>Bacteria</taxon>
        <taxon>Pseudomonadati</taxon>
        <taxon>Pseudomonadota</taxon>
        <taxon>Acidithiobacillia</taxon>
        <taxon>Acidithiobacillales</taxon>
        <taxon>Acidithiobacillaceae</taxon>
        <taxon>Acidithiobacillus</taxon>
    </lineage>
</organism>
<dbReference type="NCBIfam" id="TIGR02470">
    <property type="entry name" value="sucr_synth"/>
    <property type="match status" value="1"/>
</dbReference>
<dbReference type="RefSeq" id="WP_123104165.1">
    <property type="nucleotide sequence ID" value="NZ_CP127527.1"/>
</dbReference>
<dbReference type="InterPro" id="IPR000368">
    <property type="entry name" value="Sucrose_synth_GT-B1"/>
</dbReference>
<evidence type="ECO:0000259" key="10">
    <source>
        <dbReference type="Pfam" id="PF24861"/>
    </source>
</evidence>
<proteinExistence type="inferred from homology"/>
<dbReference type="Pfam" id="PF00534">
    <property type="entry name" value="Glycos_transf_1"/>
    <property type="match status" value="1"/>
</dbReference>
<dbReference type="InterPro" id="IPR012820">
    <property type="entry name" value="Sucrose_synthase_pln/cyn"/>
</dbReference>
<dbReference type="GO" id="GO:0016157">
    <property type="term" value="F:sucrose synthase activity"/>
    <property type="evidence" value="ECO:0007669"/>
    <property type="project" value="UniProtKB-UniRule"/>
</dbReference>
<dbReference type="EC" id="2.4.1.13" evidence="2 7"/>
<dbReference type="InterPro" id="IPR056735">
    <property type="entry name" value="SUS_N"/>
</dbReference>
<feature type="domain" description="Sucrose synthase EPBD" evidence="11">
    <location>
        <begin position="145"/>
        <end position="229"/>
    </location>
</feature>
<evidence type="ECO:0000256" key="5">
    <source>
        <dbReference type="ARBA" id="ARBA00022679"/>
    </source>
</evidence>
<sequence>MIDRLRAFLATHRQLAYALLRPLADLGRPFLLHTDLEKSLEEYCAREDCNAIAELETIKAFFTSTQEAIVTPAWICFALRLAPGRWEYLRIHQEQLGLEPLEVDEFLRLKELQILPQQRGPVLTVDFAPFRQNRLRLRNEESIGHGLVYMNRQLGGQLFADIESGRKRILDFLTLHKLNGQPLMTFDQAPGFEDLRQAVQFLRRLPKALPWADFAAEMARRGFAPGWGNTAERTAETMRLLMELLDAPSAQNLETFMDRIPMISQVLILSIHGWFAQDQVLGRPDTGGQVVYILDQARALEREMRQRFIAQGVDIEPRVLIATRLIPAADGTTCNERLESVNGGENVQILRVPFREENGEIVPQWISRFAIWPYLERYAEDLERESLAEFGRRPDLLIGNYSDGNLVASMLSNRLGVTQCNIAHALEKSKYLFADLYWQDHEETHHFACQFTADLISMNAADIVVTSTYQEIAGTDDEIGQYESHQDYTLPRLYRVVNGVDVYDAKFNIVSPGADAHYYFPYGEEKKRLRFLSAEIDELLFGHAAGEDRRGVLTEPDKPILFSMARLDHIKNLTGLAELFGASPRLRQLANLVIIGGHIPVERSGDREEQEEIHRMHAIMDQYHLDGEMRWLGTLLDKNVAGELYRCVADHRGAFVQPALFEAFGLTVIEAMSSGLPVFATRFGGPLEIIEDGISGFHIDPTDHQGTAGRLIAFLEAAQGQAETWEAISRGGIARVAARYTWQNYAERLMTLARIYGFWRYAQGMDRAPLRRYLEMFYHLQWRPLAAAIASGASGTAVVGE</sequence>
<dbReference type="Pfam" id="PF24862">
    <property type="entry name" value="SUS_EPBD"/>
    <property type="match status" value="1"/>
</dbReference>
<dbReference type="SUPFAM" id="SSF53756">
    <property type="entry name" value="UDP-Glycosyltransferase/glycogen phosphorylase"/>
    <property type="match status" value="1"/>
</dbReference>
<comment type="caution">
    <text evidence="12">The sequence shown here is derived from an EMBL/GenBank/DDBJ whole genome shotgun (WGS) entry which is preliminary data.</text>
</comment>
<comment type="catalytic activity">
    <reaction evidence="6">
        <text>an NDP-alpha-D-glucose + D-fructose = a ribonucleoside 5'-diphosphate + sucrose + H(+)</text>
        <dbReference type="Rhea" id="RHEA:16241"/>
        <dbReference type="ChEBI" id="CHEBI:15378"/>
        <dbReference type="ChEBI" id="CHEBI:17992"/>
        <dbReference type="ChEBI" id="CHEBI:37721"/>
        <dbReference type="ChEBI" id="CHEBI:57930"/>
        <dbReference type="ChEBI" id="CHEBI:76533"/>
        <dbReference type="EC" id="2.4.1.13"/>
    </reaction>
</comment>
<feature type="domain" description="Sucrose synthase N-terminal" evidence="10">
    <location>
        <begin position="1"/>
        <end position="111"/>
    </location>
</feature>
<dbReference type="AlphaFoldDB" id="A0A3M8QZ44"/>
<evidence type="ECO:0000313" key="12">
    <source>
        <dbReference type="EMBL" id="RNF61061.1"/>
    </source>
</evidence>
<evidence type="ECO:0000256" key="2">
    <source>
        <dbReference type="ARBA" id="ARBA00012540"/>
    </source>
</evidence>
<dbReference type="PANTHER" id="PTHR45839">
    <property type="match status" value="1"/>
</dbReference>
<evidence type="ECO:0000256" key="1">
    <source>
        <dbReference type="ARBA" id="ARBA00006530"/>
    </source>
</evidence>
<name>A0A3M8QZ44_9PROT</name>
<reference evidence="12" key="1">
    <citation type="submission" date="2018-10" db="EMBL/GenBank/DDBJ databases">
        <title>Acidithiobacillus sulfuriphilus sp. nov.: an extremely acidophilic sulfur-oxidizing chemolithotroph isolated from a neutral pH environment.</title>
        <authorList>
            <person name="Falagan C."/>
            <person name="Moya-Beltran A."/>
            <person name="Quatrini R."/>
            <person name="Johnson D.B."/>
        </authorList>
    </citation>
    <scope>NUCLEOTIDE SEQUENCE [LARGE SCALE GENOMIC DNA]</scope>
    <source>
        <strain evidence="12">CJ-2</strain>
    </source>
</reference>
<evidence type="ECO:0000256" key="6">
    <source>
        <dbReference type="ARBA" id="ARBA00049030"/>
    </source>
</evidence>
<protein>
    <recommendedName>
        <fullName evidence="3 7">Sucrose synthase</fullName>
        <ecNumber evidence="2 7">2.4.1.13</ecNumber>
    </recommendedName>
</protein>
<accession>A0A3M8QZ44</accession>
<dbReference type="Gene3D" id="3.10.450.330">
    <property type="match status" value="1"/>
</dbReference>
<dbReference type="EMBL" id="RIZI01000171">
    <property type="protein sequence ID" value="RNF61061.1"/>
    <property type="molecule type" value="Genomic_DNA"/>
</dbReference>
<feature type="domain" description="Glycosyl transferase family 1" evidence="8">
    <location>
        <begin position="548"/>
        <end position="718"/>
    </location>
</feature>
<dbReference type="Pfam" id="PF24861">
    <property type="entry name" value="SUS_N"/>
    <property type="match status" value="1"/>
</dbReference>
<dbReference type="Pfam" id="PF00862">
    <property type="entry name" value="GT-B_Sucrose_synth"/>
    <property type="match status" value="1"/>
</dbReference>
<feature type="domain" description="Sucrose synthase first GT-B" evidence="9">
    <location>
        <begin position="252"/>
        <end position="541"/>
    </location>
</feature>
<evidence type="ECO:0000259" key="11">
    <source>
        <dbReference type="Pfam" id="PF24862"/>
    </source>
</evidence>
<dbReference type="Gene3D" id="3.40.50.2000">
    <property type="entry name" value="Glycogen Phosphorylase B"/>
    <property type="match status" value="2"/>
</dbReference>
<dbReference type="PANTHER" id="PTHR45839:SF7">
    <property type="entry name" value="SUCROSE SYNTHASE 1"/>
    <property type="match status" value="1"/>
</dbReference>
<keyword evidence="4 12" id="KW-0328">Glycosyltransferase</keyword>
<comment type="similarity">
    <text evidence="1">Belongs to the glycosyltransferase 1 family.</text>
</comment>
<dbReference type="InterPro" id="IPR001296">
    <property type="entry name" value="Glyco_trans_1"/>
</dbReference>
<dbReference type="Gene3D" id="1.20.120.1230">
    <property type="match status" value="1"/>
</dbReference>